<keyword evidence="3" id="KW-1185">Reference proteome</keyword>
<sequence length="82" mass="9429">MRSLTRQYLFGLIFIGVAIYQLVIKDHLEFALYGTAGLAFIFNALTFEPKLIVYKKALVITSWVLIGATGILFLYLLQFKYF</sequence>
<protein>
    <submittedName>
        <fullName evidence="2">Uncharacterized protein</fullName>
    </submittedName>
</protein>
<dbReference type="EMBL" id="JAHESF010000040">
    <property type="protein sequence ID" value="MBT1700414.1"/>
    <property type="molecule type" value="Genomic_DNA"/>
</dbReference>
<accession>A0AAP2DRZ7</accession>
<dbReference type="AlphaFoldDB" id="A0AAP2DRZ7"/>
<evidence type="ECO:0000256" key="1">
    <source>
        <dbReference type="SAM" id="Phobius"/>
    </source>
</evidence>
<keyword evidence="1" id="KW-1133">Transmembrane helix</keyword>
<proteinExistence type="predicted"/>
<feature type="transmembrane region" description="Helical" evidence="1">
    <location>
        <begin position="7"/>
        <end position="24"/>
    </location>
</feature>
<evidence type="ECO:0000313" key="3">
    <source>
        <dbReference type="Proteomes" id="UP001319200"/>
    </source>
</evidence>
<reference evidence="2 3" key="1">
    <citation type="submission" date="2021-05" db="EMBL/GenBank/DDBJ databases">
        <title>A Polyphasic approach of four new species of the genus Ohtaekwangia: Ohtaekwangia histidinii sp. nov., Ohtaekwangia cretensis sp. nov., Ohtaekwangia indiensis sp. nov., Ohtaekwangia reichenbachii sp. nov. from diverse environment.</title>
        <authorList>
            <person name="Octaviana S."/>
        </authorList>
    </citation>
    <scope>NUCLEOTIDE SEQUENCE [LARGE SCALE GENOMIC DNA]</scope>
    <source>
        <strain evidence="2 3">PWU4</strain>
    </source>
</reference>
<organism evidence="2 3">
    <name type="scientific">Chryseosolibacter histidini</name>
    <dbReference type="NCBI Taxonomy" id="2782349"/>
    <lineage>
        <taxon>Bacteria</taxon>
        <taxon>Pseudomonadati</taxon>
        <taxon>Bacteroidota</taxon>
        <taxon>Cytophagia</taxon>
        <taxon>Cytophagales</taxon>
        <taxon>Chryseotaleaceae</taxon>
        <taxon>Chryseosolibacter</taxon>
    </lineage>
</organism>
<keyword evidence="1" id="KW-0812">Transmembrane</keyword>
<feature type="transmembrane region" description="Helical" evidence="1">
    <location>
        <begin position="30"/>
        <end position="46"/>
    </location>
</feature>
<comment type="caution">
    <text evidence="2">The sequence shown here is derived from an EMBL/GenBank/DDBJ whole genome shotgun (WGS) entry which is preliminary data.</text>
</comment>
<keyword evidence="1" id="KW-0472">Membrane</keyword>
<dbReference type="Proteomes" id="UP001319200">
    <property type="component" value="Unassembled WGS sequence"/>
</dbReference>
<gene>
    <name evidence="2" type="ORF">KK083_26235</name>
</gene>
<dbReference type="RefSeq" id="WP_254169027.1">
    <property type="nucleotide sequence ID" value="NZ_JAHESF010000040.1"/>
</dbReference>
<feature type="transmembrane region" description="Helical" evidence="1">
    <location>
        <begin position="58"/>
        <end position="77"/>
    </location>
</feature>
<name>A0AAP2DRZ7_9BACT</name>
<evidence type="ECO:0000313" key="2">
    <source>
        <dbReference type="EMBL" id="MBT1700414.1"/>
    </source>
</evidence>